<dbReference type="AlphaFoldDB" id="A0A8D9EZG7"/>
<evidence type="ECO:0000256" key="1">
    <source>
        <dbReference type="SAM" id="MobiDB-lite"/>
    </source>
</evidence>
<evidence type="ECO:0000256" key="2">
    <source>
        <dbReference type="SAM" id="SignalP"/>
    </source>
</evidence>
<keyword evidence="2" id="KW-0732">Signal</keyword>
<proteinExistence type="predicted"/>
<name>A0A8D9EZG7_9HEMI</name>
<dbReference type="EMBL" id="HBUF01584609">
    <property type="protein sequence ID" value="CAG6771357.1"/>
    <property type="molecule type" value="Transcribed_RNA"/>
</dbReference>
<feature type="signal peptide" evidence="2">
    <location>
        <begin position="1"/>
        <end position="16"/>
    </location>
</feature>
<accession>A0A8D9EZG7</accession>
<reference evidence="3" key="1">
    <citation type="submission" date="2021-05" db="EMBL/GenBank/DDBJ databases">
        <authorList>
            <person name="Alioto T."/>
            <person name="Alioto T."/>
            <person name="Gomez Garrido J."/>
        </authorList>
    </citation>
    <scope>NUCLEOTIDE SEQUENCE</scope>
</reference>
<evidence type="ECO:0000313" key="3">
    <source>
        <dbReference type="EMBL" id="CAG6771357.1"/>
    </source>
</evidence>
<feature type="region of interest" description="Disordered" evidence="1">
    <location>
        <begin position="50"/>
        <end position="100"/>
    </location>
</feature>
<sequence>MMYNLVLCLLTTYVLIHIEFSYRPSKTGNVSYLPGMDIGVSNRHVKGRYIRVKKRKKRKEEKRKTSPAPDEGRRTKGGVNNKFKNRRVDIMESNGDYTKL</sequence>
<protein>
    <submittedName>
        <fullName evidence="3">Uncharacterized protein</fullName>
    </submittedName>
</protein>
<feature type="chain" id="PRO_5034262457" evidence="2">
    <location>
        <begin position="17"/>
        <end position="100"/>
    </location>
</feature>
<organism evidence="3">
    <name type="scientific">Cacopsylla melanoneura</name>
    <dbReference type="NCBI Taxonomy" id="428564"/>
    <lineage>
        <taxon>Eukaryota</taxon>
        <taxon>Metazoa</taxon>
        <taxon>Ecdysozoa</taxon>
        <taxon>Arthropoda</taxon>
        <taxon>Hexapoda</taxon>
        <taxon>Insecta</taxon>
        <taxon>Pterygota</taxon>
        <taxon>Neoptera</taxon>
        <taxon>Paraneoptera</taxon>
        <taxon>Hemiptera</taxon>
        <taxon>Sternorrhyncha</taxon>
        <taxon>Psylloidea</taxon>
        <taxon>Psyllidae</taxon>
        <taxon>Psyllinae</taxon>
        <taxon>Cacopsylla</taxon>
    </lineage>
</organism>
<feature type="compositionally biased region" description="Basic residues" evidence="1">
    <location>
        <begin position="50"/>
        <end position="61"/>
    </location>
</feature>